<feature type="transmembrane region" description="Helical" evidence="1">
    <location>
        <begin position="66"/>
        <end position="86"/>
    </location>
</feature>
<feature type="transmembrane region" description="Helical" evidence="1">
    <location>
        <begin position="199"/>
        <end position="219"/>
    </location>
</feature>
<feature type="transmembrane region" description="Helical" evidence="1">
    <location>
        <begin position="174"/>
        <end position="193"/>
    </location>
</feature>
<keyword evidence="1" id="KW-1133">Transmembrane helix</keyword>
<evidence type="ECO:0000256" key="1">
    <source>
        <dbReference type="SAM" id="Phobius"/>
    </source>
</evidence>
<dbReference type="PROSITE" id="PS51257">
    <property type="entry name" value="PROKAR_LIPOPROTEIN"/>
    <property type="match status" value="1"/>
</dbReference>
<accession>A0A252BWE5</accession>
<evidence type="ECO:0008006" key="4">
    <source>
        <dbReference type="Google" id="ProtNLM"/>
    </source>
</evidence>
<name>A0A252BWE5_9PROT</name>
<protein>
    <recommendedName>
        <fullName evidence="4">Glycosyltransferase RgtA/B/C/D-like domain-containing protein</fullName>
    </recommendedName>
</protein>
<feature type="transmembrane region" description="Helical" evidence="1">
    <location>
        <begin position="231"/>
        <end position="248"/>
    </location>
</feature>
<proteinExistence type="predicted"/>
<keyword evidence="1" id="KW-0812">Transmembrane</keyword>
<feature type="transmembrane region" description="Helical" evidence="1">
    <location>
        <begin position="12"/>
        <end position="31"/>
    </location>
</feature>
<organism evidence="2 3">
    <name type="scientific">Acetobacter okinawensis</name>
    <dbReference type="NCBI Taxonomy" id="1076594"/>
    <lineage>
        <taxon>Bacteria</taxon>
        <taxon>Pseudomonadati</taxon>
        <taxon>Pseudomonadota</taxon>
        <taxon>Alphaproteobacteria</taxon>
        <taxon>Acetobacterales</taxon>
        <taxon>Acetobacteraceae</taxon>
        <taxon>Acetobacter</taxon>
    </lineage>
</organism>
<reference evidence="3" key="1">
    <citation type="submission" date="2014-06" db="EMBL/GenBank/DDBJ databases">
        <authorList>
            <person name="Winans N.J."/>
            <person name="Newell P.D."/>
            <person name="Douglas A.E."/>
        </authorList>
    </citation>
    <scope>NUCLEOTIDE SEQUENCE [LARGE SCALE GENOMIC DNA]</scope>
</reference>
<sequence>MKHLKENSQFSSSVCIIFAACIGLMPAFQVYAAWSVTAGYTWAAFLAGLSYRLVQHNSKQQWQRLFFSFLLLGLAICTYQPSAMMYWVFAGTAWLASDKPLPTRKVMFITCAVMAGALILDFIATKTLPSLIFHTAPSMNRTALVSDIREKCTWFLLKALRNALDLPYAKGSTLLSILVLIFIVSGFALHYRASKYFNYQKVFICIFLVPLSYLPNLVVQENWAAYRTQSALTSLLLLYFTMALWSWLNTIKASHYMTSCMSIMLVLCAWTAHSDVKNGFAKPQSTELHLTAHYLSQINNLKNASSIYFVLARREETLAPFLRYDEFGLPSSSQVWVPKNLVWVLLNAQHAPNLATVTTARVGPSTDIPKTDNVTIFNFDDILQQAHAQ</sequence>
<gene>
    <name evidence="2" type="ORF">HK26_09630</name>
</gene>
<keyword evidence="3" id="KW-1185">Reference proteome</keyword>
<evidence type="ECO:0000313" key="2">
    <source>
        <dbReference type="EMBL" id="OUJ13187.1"/>
    </source>
</evidence>
<evidence type="ECO:0000313" key="3">
    <source>
        <dbReference type="Proteomes" id="UP000194931"/>
    </source>
</evidence>
<dbReference type="EMBL" id="JOPJ01000006">
    <property type="protein sequence ID" value="OUJ13187.1"/>
    <property type="molecule type" value="Genomic_DNA"/>
</dbReference>
<comment type="caution">
    <text evidence="2">The sequence shown here is derived from an EMBL/GenBank/DDBJ whole genome shotgun (WGS) entry which is preliminary data.</text>
</comment>
<keyword evidence="1" id="KW-0472">Membrane</keyword>
<dbReference type="AlphaFoldDB" id="A0A252BWE5"/>
<dbReference type="Proteomes" id="UP000194931">
    <property type="component" value="Unassembled WGS sequence"/>
</dbReference>
<feature type="transmembrane region" description="Helical" evidence="1">
    <location>
        <begin position="37"/>
        <end position="54"/>
    </location>
</feature>